<accession>A0A919F016</accession>
<evidence type="ECO:0000256" key="1">
    <source>
        <dbReference type="SAM" id="MobiDB-lite"/>
    </source>
</evidence>
<reference evidence="3" key="1">
    <citation type="journal article" date="2019" name="Int. J. Syst. Evol. Microbiol.">
        <title>The Global Catalogue of Microorganisms (GCM) 10K type strain sequencing project: providing services to taxonomists for standard genome sequencing and annotation.</title>
        <authorList>
            <consortium name="The Broad Institute Genomics Platform"/>
            <consortium name="The Broad Institute Genome Sequencing Center for Infectious Disease"/>
            <person name="Wu L."/>
            <person name="Ma J."/>
        </authorList>
    </citation>
    <scope>NUCLEOTIDE SEQUENCE [LARGE SCALE GENOMIC DNA]</scope>
    <source>
        <strain evidence="3">JCM 4253</strain>
    </source>
</reference>
<comment type="caution">
    <text evidence="2">The sequence shown here is derived from an EMBL/GenBank/DDBJ whole genome shotgun (WGS) entry which is preliminary data.</text>
</comment>
<proteinExistence type="predicted"/>
<evidence type="ECO:0000313" key="3">
    <source>
        <dbReference type="Proteomes" id="UP000619355"/>
    </source>
</evidence>
<organism evidence="2 3">
    <name type="scientific">Streptomyces capoamus</name>
    <dbReference type="NCBI Taxonomy" id="68183"/>
    <lineage>
        <taxon>Bacteria</taxon>
        <taxon>Bacillati</taxon>
        <taxon>Actinomycetota</taxon>
        <taxon>Actinomycetes</taxon>
        <taxon>Kitasatosporales</taxon>
        <taxon>Streptomycetaceae</taxon>
        <taxon>Streptomyces</taxon>
    </lineage>
</organism>
<protein>
    <submittedName>
        <fullName evidence="2">Uncharacterized protein</fullName>
    </submittedName>
</protein>
<evidence type="ECO:0000313" key="2">
    <source>
        <dbReference type="EMBL" id="GHG66067.1"/>
    </source>
</evidence>
<dbReference type="EMBL" id="BNBF01000021">
    <property type="protein sequence ID" value="GHG66067.1"/>
    <property type="molecule type" value="Genomic_DNA"/>
</dbReference>
<name>A0A919F016_9ACTN</name>
<keyword evidence="3" id="KW-1185">Reference proteome</keyword>
<dbReference type="Proteomes" id="UP000619355">
    <property type="component" value="Unassembled WGS sequence"/>
</dbReference>
<gene>
    <name evidence="2" type="ORF">GCM10018980_58080</name>
</gene>
<feature type="region of interest" description="Disordered" evidence="1">
    <location>
        <begin position="38"/>
        <end position="81"/>
    </location>
</feature>
<dbReference type="AlphaFoldDB" id="A0A919F016"/>
<feature type="compositionally biased region" description="Gly residues" evidence="1">
    <location>
        <begin position="50"/>
        <end position="65"/>
    </location>
</feature>
<sequence length="81" mass="8018">MDVPVVEVPPCPLRAPWCGRESAVPDQAQSVVARGAAGGAAGRAGAAGPPFGGGWCGPPGRGVVGGAWETRGGRRNRGAKE</sequence>